<keyword evidence="2" id="KW-1185">Reference proteome</keyword>
<proteinExistence type="predicted"/>
<protein>
    <submittedName>
        <fullName evidence="1">Uncharacterized protein</fullName>
    </submittedName>
</protein>
<sequence>MLLLPPAVPTPNGFGNEDQTAMRKKILVQLIQLNAQQNAPIEQFQLIPISNVALLDFFEIIKMRFYDLTPYVYKSPGWKAKPLNSLKTVETRQSSFLFFFLSESHRLTNQSM</sequence>
<comment type="caution">
    <text evidence="1">The sequence shown here is derived from an EMBL/GenBank/DDBJ whole genome shotgun (WGS) entry which is preliminary data.</text>
</comment>
<organism evidence="1 2">
    <name type="scientific">Protea cynaroides</name>
    <dbReference type="NCBI Taxonomy" id="273540"/>
    <lineage>
        <taxon>Eukaryota</taxon>
        <taxon>Viridiplantae</taxon>
        <taxon>Streptophyta</taxon>
        <taxon>Embryophyta</taxon>
        <taxon>Tracheophyta</taxon>
        <taxon>Spermatophyta</taxon>
        <taxon>Magnoliopsida</taxon>
        <taxon>Proteales</taxon>
        <taxon>Proteaceae</taxon>
        <taxon>Protea</taxon>
    </lineage>
</organism>
<evidence type="ECO:0000313" key="2">
    <source>
        <dbReference type="Proteomes" id="UP001141806"/>
    </source>
</evidence>
<evidence type="ECO:0000313" key="1">
    <source>
        <dbReference type="EMBL" id="KAJ4970463.1"/>
    </source>
</evidence>
<accession>A0A9Q0KH29</accession>
<name>A0A9Q0KH29_9MAGN</name>
<dbReference type="EMBL" id="JAMYWD010000005">
    <property type="protein sequence ID" value="KAJ4970463.1"/>
    <property type="molecule type" value="Genomic_DNA"/>
</dbReference>
<dbReference type="Proteomes" id="UP001141806">
    <property type="component" value="Unassembled WGS sequence"/>
</dbReference>
<dbReference type="AlphaFoldDB" id="A0A9Q0KH29"/>
<reference evidence="1" key="1">
    <citation type="journal article" date="2023" name="Plant J.">
        <title>The genome of the king protea, Protea cynaroides.</title>
        <authorList>
            <person name="Chang J."/>
            <person name="Duong T.A."/>
            <person name="Schoeman C."/>
            <person name="Ma X."/>
            <person name="Roodt D."/>
            <person name="Barker N."/>
            <person name="Li Z."/>
            <person name="Van de Peer Y."/>
            <person name="Mizrachi E."/>
        </authorList>
    </citation>
    <scope>NUCLEOTIDE SEQUENCE</scope>
    <source>
        <tissue evidence="1">Young leaves</tissue>
    </source>
</reference>
<gene>
    <name evidence="1" type="ORF">NE237_003562</name>
</gene>